<evidence type="ECO:0000313" key="4">
    <source>
        <dbReference type="Proteomes" id="UP000276301"/>
    </source>
</evidence>
<dbReference type="Proteomes" id="UP000276301">
    <property type="component" value="Unassembled WGS sequence"/>
</dbReference>
<sequence>MADSIGVKIMLDGEKQFRQALADINAGLKMNKSEMAMVTAEFGKNATGADALNAKQKALASTISTQTNKVALLKNALAESTAKYGENSAQTVKLQTDYNNARAELTKMNNELKSSESAMDSAEKESRSLADAITGIASAAGISLPPALQGMVNKLGGINANVAAFVGVAAGAVTALGKMTISTAKTADNILTMSSTTGLSTDALQEFEYASELVDVSLDTLTGSMTKMIRSMNSARDGTKTAKEAYEKLHIQIKNGDGTLRDANEVFYETIDALGKVKNETERDAISMQIFGKSARDLNPLIEAGSGRLRELAEEAHNMGYVMSEETLGKFGLLDDAMQRMSKQTEALKNSLALALLPILTALFTAISQIPVPVLQTLIILGTVILTITMVVKAIKSMTDTGMTIAKFFSGITSPAARTTAMIMGAVIAFLALATVIAVIIGRGNELQHTMDSIGNSASQLRGQVNDVQSSIPRHAAGTLSARRGLALVGERGPELVAFGGGERVYPAHQTKTMLSGGAITENYYITIDAKNVREFNDIVEMAKNARQERRRK</sequence>
<gene>
    <name evidence="3" type="ORF">D4A47_06270</name>
</gene>
<evidence type="ECO:0008006" key="5">
    <source>
        <dbReference type="Google" id="ProtNLM"/>
    </source>
</evidence>
<feature type="transmembrane region" description="Helical" evidence="2">
    <location>
        <begin position="374"/>
        <end position="395"/>
    </location>
</feature>
<keyword evidence="2" id="KW-1133">Transmembrane helix</keyword>
<keyword evidence="2" id="KW-0812">Transmembrane</keyword>
<feature type="transmembrane region" description="Helical" evidence="2">
    <location>
        <begin position="416"/>
        <end position="441"/>
    </location>
</feature>
<feature type="transmembrane region" description="Helical" evidence="2">
    <location>
        <begin position="347"/>
        <end position="368"/>
    </location>
</feature>
<evidence type="ECO:0000256" key="2">
    <source>
        <dbReference type="SAM" id="Phobius"/>
    </source>
</evidence>
<keyword evidence="1" id="KW-0175">Coiled coil</keyword>
<keyword evidence="4" id="KW-1185">Reference proteome</keyword>
<comment type="caution">
    <text evidence="3">The sequence shown here is derived from an EMBL/GenBank/DDBJ whole genome shotgun (WGS) entry which is preliminary data.</text>
</comment>
<dbReference type="EMBL" id="RCHT01000007">
    <property type="protein sequence ID" value="RLL12128.1"/>
    <property type="molecule type" value="Genomic_DNA"/>
</dbReference>
<reference evidence="3 4" key="1">
    <citation type="submission" date="2018-10" db="EMBL/GenBank/DDBJ databases">
        <title>Anaerotruncus faecis sp. nov., isolated from human feces.</title>
        <authorList>
            <person name="Wang Y.-J."/>
        </authorList>
    </citation>
    <scope>NUCLEOTIDE SEQUENCE [LARGE SCALE GENOMIC DNA]</scope>
    <source>
        <strain evidence="3 4">22A2-44</strain>
    </source>
</reference>
<name>A0A498CRW0_9FIRM</name>
<dbReference type="RefSeq" id="WP_121586614.1">
    <property type="nucleotide sequence ID" value="NZ_RCHT01000007.1"/>
</dbReference>
<organism evidence="3 4">
    <name type="scientific">Anaerotruncus massiliensis</name>
    <name type="common">ex Liu et al. 2021</name>
    <dbReference type="NCBI Taxonomy" id="2321404"/>
    <lineage>
        <taxon>Bacteria</taxon>
        <taxon>Bacillati</taxon>
        <taxon>Bacillota</taxon>
        <taxon>Clostridia</taxon>
        <taxon>Eubacteriales</taxon>
        <taxon>Oscillospiraceae</taxon>
        <taxon>Anaerotruncus</taxon>
    </lineage>
</organism>
<feature type="coiled-coil region" evidence="1">
    <location>
        <begin position="91"/>
        <end position="132"/>
    </location>
</feature>
<evidence type="ECO:0000313" key="3">
    <source>
        <dbReference type="EMBL" id="RLL12128.1"/>
    </source>
</evidence>
<keyword evidence="2" id="KW-0472">Membrane</keyword>
<evidence type="ECO:0000256" key="1">
    <source>
        <dbReference type="SAM" id="Coils"/>
    </source>
</evidence>
<dbReference type="AlphaFoldDB" id="A0A498CRW0"/>
<proteinExistence type="predicted"/>
<protein>
    <recommendedName>
        <fullName evidence="5">Phage tail tape measure protein</fullName>
    </recommendedName>
</protein>
<accession>A0A498CRW0</accession>